<dbReference type="Proteomes" id="UP000033220">
    <property type="component" value="Chromosome DSM 122"/>
</dbReference>
<dbReference type="STRING" id="1150469.RSPPHO_01791"/>
<dbReference type="RefSeq" id="WP_014415053.1">
    <property type="nucleotide sequence ID" value="NC_017059.1"/>
</dbReference>
<dbReference type="EMBL" id="HE663493">
    <property type="protein sequence ID" value="CCG08417.1"/>
    <property type="molecule type" value="Genomic_DNA"/>
</dbReference>
<dbReference type="AlphaFoldDB" id="H6SKA2"/>
<dbReference type="PATRIC" id="fig|1150469.3.peg.2019"/>
<dbReference type="HOGENOM" id="CLU_583789_0_0_5"/>
<dbReference type="eggNOG" id="COG5301">
    <property type="taxonomic scope" value="Bacteria"/>
</dbReference>
<sequence>MTDDPTPHIAYLWTINAGRYNQSTNPGGLAGPGGMTANYPRLCQAMSAVGAATTTAATTSTAAATQATTAATTATARAAEAVAAAQAAAASAAAAGLPASLGPAGSVLTSTGTGAVWRYDPEDDPAAQVIGVALVATGGGTGTWARVDKGGNTLSGSDYAQGGAAFNAHPVWGGMVPATLDGQLMVRVPAFYYRVALAPLGSAQAGKTCWWISDRPLDGFVLHPAFYKDGAPVNQFWVGKYQGSDSGGTKVASVAGVMPLTNISFTDYQARCAARNTGGVTGFMLWSVYQWAALQMLAVVEMASTESQGLLGSGRVAEGGVAAVDAADVASATYRGIVGLWGNVWQYCDGIRVQATSGTLALWDRLGNKAWVDTGTARALSGYPVSFFSHAGAAHNFRDLFLPATVTDTANLASVPDYTLSTSSAALERVAACGGTYSTGSAAGLWAVALTEPDTTFYANTGGRLAKV</sequence>
<keyword evidence="2" id="KW-1185">Reference proteome</keyword>
<reference evidence="1 2" key="1">
    <citation type="submission" date="2012-02" db="EMBL/GenBank/DDBJ databases">
        <title>Shotgun genome sequence of Phaeospirillum photometricum DSM 122.</title>
        <authorList>
            <person name="Duquesne K."/>
            <person name="Sturgis J."/>
        </authorList>
    </citation>
    <scope>NUCLEOTIDE SEQUENCE [LARGE SCALE GENOMIC DNA]</scope>
    <source>
        <strain evidence="2">DSM122</strain>
    </source>
</reference>
<protein>
    <submittedName>
        <fullName evidence="1">Uncharacterized protein</fullName>
    </submittedName>
</protein>
<gene>
    <name evidence="1" type="ORF">RSPPHO_01791</name>
</gene>
<evidence type="ECO:0000313" key="2">
    <source>
        <dbReference type="Proteomes" id="UP000033220"/>
    </source>
</evidence>
<dbReference type="KEGG" id="rpm:RSPPHO_01791"/>
<proteinExistence type="predicted"/>
<organism evidence="1 2">
    <name type="scientific">Pararhodospirillum photometricum DSM 122</name>
    <dbReference type="NCBI Taxonomy" id="1150469"/>
    <lineage>
        <taxon>Bacteria</taxon>
        <taxon>Pseudomonadati</taxon>
        <taxon>Pseudomonadota</taxon>
        <taxon>Alphaproteobacteria</taxon>
        <taxon>Rhodospirillales</taxon>
        <taxon>Rhodospirillaceae</taxon>
        <taxon>Pararhodospirillum</taxon>
    </lineage>
</organism>
<accession>H6SKA2</accession>
<name>H6SKA2_PARPM</name>
<evidence type="ECO:0000313" key="1">
    <source>
        <dbReference type="EMBL" id="CCG08417.1"/>
    </source>
</evidence>